<dbReference type="RefSeq" id="XP_008084142.1">
    <property type="nucleotide sequence ID" value="XM_008085951.1"/>
</dbReference>
<dbReference type="KEGG" id="glz:GLAREA_09354"/>
<keyword evidence="2" id="KW-1185">Reference proteome</keyword>
<evidence type="ECO:0000313" key="2">
    <source>
        <dbReference type="Proteomes" id="UP000016922"/>
    </source>
</evidence>
<sequence length="181" mass="20304">MAVLEQRKERDVAIHTRKISDEAQLLMLDSCNGWLSGGVVNRRDVCRLKSEANTARLRFQEQESPDSRSQSHRTIAGYRRPEKEETTETVFLFGTISDDEKGIISTSKYLYFISHPFGRYRLASSSFQNISAAQLPSLFFVGVNAQSYLVPSSSAAASGGRRSANRIIANQPRTQHPEHLV</sequence>
<accession>S3CT53</accession>
<dbReference type="EMBL" id="KE145368">
    <property type="protein sequence ID" value="EPE28234.1"/>
    <property type="molecule type" value="Genomic_DNA"/>
</dbReference>
<name>S3CT53_GLAL2</name>
<organism evidence="1 2">
    <name type="scientific">Glarea lozoyensis (strain ATCC 20868 / MF5171)</name>
    <dbReference type="NCBI Taxonomy" id="1116229"/>
    <lineage>
        <taxon>Eukaryota</taxon>
        <taxon>Fungi</taxon>
        <taxon>Dikarya</taxon>
        <taxon>Ascomycota</taxon>
        <taxon>Pezizomycotina</taxon>
        <taxon>Leotiomycetes</taxon>
        <taxon>Helotiales</taxon>
        <taxon>Helotiaceae</taxon>
        <taxon>Glarea</taxon>
    </lineage>
</organism>
<dbReference type="GeneID" id="19468402"/>
<reference evidence="1 2" key="1">
    <citation type="journal article" date="2013" name="BMC Genomics">
        <title>Genomics-driven discovery of the pneumocandin biosynthetic gene cluster in the fungus Glarea lozoyensis.</title>
        <authorList>
            <person name="Chen L."/>
            <person name="Yue Q."/>
            <person name="Zhang X."/>
            <person name="Xiang M."/>
            <person name="Wang C."/>
            <person name="Li S."/>
            <person name="Che Y."/>
            <person name="Ortiz-Lopez F.J."/>
            <person name="Bills G.F."/>
            <person name="Liu X."/>
            <person name="An Z."/>
        </authorList>
    </citation>
    <scope>NUCLEOTIDE SEQUENCE [LARGE SCALE GENOMIC DNA]</scope>
    <source>
        <strain evidence="2">ATCC 20868 / MF5171</strain>
    </source>
</reference>
<protein>
    <submittedName>
        <fullName evidence="1">Uncharacterized protein</fullName>
    </submittedName>
</protein>
<dbReference type="Proteomes" id="UP000016922">
    <property type="component" value="Unassembled WGS sequence"/>
</dbReference>
<proteinExistence type="predicted"/>
<evidence type="ECO:0000313" key="1">
    <source>
        <dbReference type="EMBL" id="EPE28234.1"/>
    </source>
</evidence>
<dbReference type="AlphaFoldDB" id="S3CT53"/>
<gene>
    <name evidence="1" type="ORF">GLAREA_09354</name>
</gene>
<dbReference type="HOGENOM" id="CLU_1489158_0_0_1"/>